<dbReference type="KEGG" id="splu:LK06_031225"/>
<evidence type="ECO:0000256" key="9">
    <source>
        <dbReference type="ARBA" id="ARBA00023303"/>
    </source>
</evidence>
<feature type="transmembrane region" description="Helical" evidence="10">
    <location>
        <begin position="309"/>
        <end position="332"/>
    </location>
</feature>
<keyword evidence="9" id="KW-0407">Ion channel</keyword>
<feature type="transmembrane region" description="Helical" evidence="10">
    <location>
        <begin position="181"/>
        <end position="202"/>
    </location>
</feature>
<evidence type="ECO:0000313" key="12">
    <source>
        <dbReference type="Proteomes" id="UP000031501"/>
    </source>
</evidence>
<organism evidence="11 12">
    <name type="scientific">Streptomyces pluripotens</name>
    <dbReference type="NCBI Taxonomy" id="1355015"/>
    <lineage>
        <taxon>Bacteria</taxon>
        <taxon>Bacillati</taxon>
        <taxon>Actinomycetota</taxon>
        <taxon>Actinomycetes</taxon>
        <taxon>Kitasatosporales</taxon>
        <taxon>Streptomycetaceae</taxon>
        <taxon>Streptomyces</taxon>
    </lineage>
</organism>
<proteinExistence type="predicted"/>
<evidence type="ECO:0000256" key="5">
    <source>
        <dbReference type="ARBA" id="ARBA00023065"/>
    </source>
</evidence>
<dbReference type="Pfam" id="PF00654">
    <property type="entry name" value="Voltage_CLC"/>
    <property type="match status" value="1"/>
</dbReference>
<dbReference type="AlphaFoldDB" id="A0A221P9U5"/>
<keyword evidence="7" id="KW-0869">Chloride channel</keyword>
<comment type="subcellular location">
    <subcellularLocation>
        <location evidence="1">Membrane</location>
        <topology evidence="1">Multi-pass membrane protein</topology>
    </subcellularLocation>
</comment>
<name>A0A221P9U5_9ACTN</name>
<evidence type="ECO:0000256" key="7">
    <source>
        <dbReference type="ARBA" id="ARBA00023173"/>
    </source>
</evidence>
<dbReference type="OrthoDB" id="2729535at2"/>
<dbReference type="InterPro" id="IPR014743">
    <property type="entry name" value="Cl-channel_core"/>
</dbReference>
<keyword evidence="2" id="KW-0813">Transport</keyword>
<evidence type="ECO:0000256" key="8">
    <source>
        <dbReference type="ARBA" id="ARBA00023214"/>
    </source>
</evidence>
<keyword evidence="3 10" id="KW-0812">Transmembrane</keyword>
<keyword evidence="6 10" id="KW-0472">Membrane</keyword>
<evidence type="ECO:0000256" key="4">
    <source>
        <dbReference type="ARBA" id="ARBA00022989"/>
    </source>
</evidence>
<dbReference type="EMBL" id="CP022433">
    <property type="protein sequence ID" value="ASN28856.1"/>
    <property type="molecule type" value="Genomic_DNA"/>
</dbReference>
<dbReference type="Gene3D" id="1.10.3080.10">
    <property type="entry name" value="Clc chloride channel"/>
    <property type="match status" value="1"/>
</dbReference>
<dbReference type="PANTHER" id="PTHR43427:SF6">
    <property type="entry name" value="CHLORIDE CHANNEL PROTEIN CLC-E"/>
    <property type="match status" value="1"/>
</dbReference>
<dbReference type="InterPro" id="IPR001807">
    <property type="entry name" value="ClC"/>
</dbReference>
<sequence>MLLRPAYLRLLLLSVLLGVPIAFACFFFVSIQHWLQHQVWQELPRTVGYDRAPWWWSLPALALAGLILAPIVTRMPGRGGHVPVRGLGGAPTAPRELPGVVLAAVLTLPLGVVLGPEAPLMAVGSALALLGIRLAKRAADPRSRGVVATAGSTAAISTILGGPLVAAVMVVEAAGLAGPELALLLLPCLTTSAAGALVFTGFGHWTGLSIGALSLPTVPPDAVPDAGDFLWGIPAAVLVALVVTHAHRLGEYTNQWTSQHAKAVRTILCAVAVGVCIAVYTLLTDRPPTEAALSGQAGLAQLAADPRSWPVGALIALVLCKGIAWGICLGCLRGGPIFPSLLVGTATAVACAGLPGFGDTPALALGIAVAATVVTGLPLTSSVLAGLLMGHDAYNQMPLIVISAVIAFLTSRLSQRRKREKTGSAAHGEA</sequence>
<dbReference type="SUPFAM" id="SSF81340">
    <property type="entry name" value="Clc chloride channel"/>
    <property type="match status" value="1"/>
</dbReference>
<dbReference type="PROSITE" id="PS51257">
    <property type="entry name" value="PROKAR_LIPOPROTEIN"/>
    <property type="match status" value="1"/>
</dbReference>
<feature type="transmembrane region" description="Helical" evidence="10">
    <location>
        <begin position="362"/>
        <end position="387"/>
    </location>
</feature>
<dbReference type="PANTHER" id="PTHR43427">
    <property type="entry name" value="CHLORIDE CHANNEL PROTEIN CLC-E"/>
    <property type="match status" value="1"/>
</dbReference>
<protein>
    <submittedName>
        <fullName evidence="11">Chloride channel core</fullName>
    </submittedName>
</protein>
<feature type="transmembrane region" description="Helical" evidence="10">
    <location>
        <begin position="93"/>
        <end position="112"/>
    </location>
</feature>
<reference evidence="11 12" key="1">
    <citation type="submission" date="2017-07" db="EMBL/GenBank/DDBJ databases">
        <title>Genome sequence of Streptomyces pluripotens MUSC 137T.</title>
        <authorList>
            <person name="Ser H.-L."/>
            <person name="Lee L.-H."/>
        </authorList>
    </citation>
    <scope>NUCLEOTIDE SEQUENCE [LARGE SCALE GENOMIC DNA]</scope>
    <source>
        <strain evidence="11 12">MUSC 137</strain>
    </source>
</reference>
<keyword evidence="8" id="KW-0868">Chloride</keyword>
<evidence type="ECO:0000256" key="10">
    <source>
        <dbReference type="SAM" id="Phobius"/>
    </source>
</evidence>
<keyword evidence="12" id="KW-1185">Reference proteome</keyword>
<gene>
    <name evidence="11" type="ORF">LK07_32425</name>
</gene>
<accession>A0A221P9U5</accession>
<feature type="transmembrane region" description="Helical" evidence="10">
    <location>
        <begin position="7"/>
        <end position="34"/>
    </location>
</feature>
<dbReference type="Proteomes" id="UP000031501">
    <property type="component" value="Chromosome"/>
</dbReference>
<keyword evidence="4 10" id="KW-1133">Transmembrane helix</keyword>
<evidence type="ECO:0000313" key="11">
    <source>
        <dbReference type="EMBL" id="ASN28856.1"/>
    </source>
</evidence>
<evidence type="ECO:0000256" key="6">
    <source>
        <dbReference type="ARBA" id="ARBA00023136"/>
    </source>
</evidence>
<evidence type="ECO:0000256" key="3">
    <source>
        <dbReference type="ARBA" id="ARBA00022692"/>
    </source>
</evidence>
<keyword evidence="5" id="KW-0406">Ion transport</keyword>
<dbReference type="InterPro" id="IPR050368">
    <property type="entry name" value="ClC-type_chloride_channel"/>
</dbReference>
<evidence type="ECO:0000256" key="1">
    <source>
        <dbReference type="ARBA" id="ARBA00004141"/>
    </source>
</evidence>
<feature type="transmembrane region" description="Helical" evidence="10">
    <location>
        <begin position="54"/>
        <end position="72"/>
    </location>
</feature>
<dbReference type="STRING" id="1355015.LK06_031225"/>
<feature type="transmembrane region" description="Helical" evidence="10">
    <location>
        <begin position="263"/>
        <end position="283"/>
    </location>
</feature>
<evidence type="ECO:0000256" key="2">
    <source>
        <dbReference type="ARBA" id="ARBA00022448"/>
    </source>
</evidence>
<feature type="transmembrane region" description="Helical" evidence="10">
    <location>
        <begin position="147"/>
        <end position="169"/>
    </location>
</feature>
<dbReference type="GO" id="GO:0005254">
    <property type="term" value="F:chloride channel activity"/>
    <property type="evidence" value="ECO:0007669"/>
    <property type="project" value="UniProtKB-KW"/>
</dbReference>
<dbReference type="GO" id="GO:0034707">
    <property type="term" value="C:chloride channel complex"/>
    <property type="evidence" value="ECO:0007669"/>
    <property type="project" value="UniProtKB-KW"/>
</dbReference>